<dbReference type="PANTHER" id="PTHR23501:SF201">
    <property type="entry name" value="MFS AFLATOXIN EFFLUX PUMP"/>
    <property type="match status" value="1"/>
</dbReference>
<feature type="compositionally biased region" description="Basic and acidic residues" evidence="5">
    <location>
        <begin position="575"/>
        <end position="589"/>
    </location>
</feature>
<keyword evidence="4 6" id="KW-0472">Membrane</keyword>
<name>A0AAV9NEN4_9EURO</name>
<feature type="transmembrane region" description="Helical" evidence="6">
    <location>
        <begin position="194"/>
        <end position="215"/>
    </location>
</feature>
<feature type="compositionally biased region" description="Polar residues" evidence="5">
    <location>
        <begin position="1"/>
        <end position="21"/>
    </location>
</feature>
<feature type="transmembrane region" description="Helical" evidence="6">
    <location>
        <begin position="107"/>
        <end position="124"/>
    </location>
</feature>
<dbReference type="FunFam" id="1.20.1720.10:FF:000012">
    <property type="entry name" value="MFS toxin efflux pump (AflT)"/>
    <property type="match status" value="1"/>
</dbReference>
<feature type="domain" description="Major facilitator superfamily (MFS) profile" evidence="7">
    <location>
        <begin position="47"/>
        <end position="558"/>
    </location>
</feature>
<feature type="region of interest" description="Disordered" evidence="5">
    <location>
        <begin position="1"/>
        <end position="30"/>
    </location>
</feature>
<protein>
    <recommendedName>
        <fullName evidence="7">Major facilitator superfamily (MFS) profile domain-containing protein</fullName>
    </recommendedName>
</protein>
<evidence type="ECO:0000256" key="4">
    <source>
        <dbReference type="ARBA" id="ARBA00023136"/>
    </source>
</evidence>
<feature type="transmembrane region" description="Helical" evidence="6">
    <location>
        <begin position="44"/>
        <end position="62"/>
    </location>
</feature>
<keyword evidence="3 6" id="KW-1133">Transmembrane helix</keyword>
<feature type="region of interest" description="Disordered" evidence="5">
    <location>
        <begin position="567"/>
        <end position="589"/>
    </location>
</feature>
<accession>A0AAV9NEN4</accession>
<feature type="transmembrane region" description="Helical" evidence="6">
    <location>
        <begin position="461"/>
        <end position="485"/>
    </location>
</feature>
<evidence type="ECO:0000256" key="1">
    <source>
        <dbReference type="ARBA" id="ARBA00004141"/>
    </source>
</evidence>
<evidence type="ECO:0000256" key="3">
    <source>
        <dbReference type="ARBA" id="ARBA00022989"/>
    </source>
</evidence>
<organism evidence="8 9">
    <name type="scientific">Exophiala bonariae</name>
    <dbReference type="NCBI Taxonomy" id="1690606"/>
    <lineage>
        <taxon>Eukaryota</taxon>
        <taxon>Fungi</taxon>
        <taxon>Dikarya</taxon>
        <taxon>Ascomycota</taxon>
        <taxon>Pezizomycotina</taxon>
        <taxon>Eurotiomycetes</taxon>
        <taxon>Chaetothyriomycetidae</taxon>
        <taxon>Chaetothyriales</taxon>
        <taxon>Herpotrichiellaceae</taxon>
        <taxon>Exophiala</taxon>
    </lineage>
</organism>
<feature type="transmembrane region" description="Helical" evidence="6">
    <location>
        <begin position="162"/>
        <end position="187"/>
    </location>
</feature>
<dbReference type="GO" id="GO:0005886">
    <property type="term" value="C:plasma membrane"/>
    <property type="evidence" value="ECO:0007669"/>
    <property type="project" value="TreeGrafter"/>
</dbReference>
<evidence type="ECO:0000256" key="6">
    <source>
        <dbReference type="SAM" id="Phobius"/>
    </source>
</evidence>
<dbReference type="SUPFAM" id="SSF103473">
    <property type="entry name" value="MFS general substrate transporter"/>
    <property type="match status" value="1"/>
</dbReference>
<dbReference type="PANTHER" id="PTHR23501">
    <property type="entry name" value="MAJOR FACILITATOR SUPERFAMILY"/>
    <property type="match status" value="1"/>
</dbReference>
<feature type="transmembrane region" description="Helical" evidence="6">
    <location>
        <begin position="267"/>
        <end position="285"/>
    </location>
</feature>
<dbReference type="PROSITE" id="PS50850">
    <property type="entry name" value="MFS"/>
    <property type="match status" value="1"/>
</dbReference>
<feature type="transmembrane region" description="Helical" evidence="6">
    <location>
        <begin position="531"/>
        <end position="553"/>
    </location>
</feature>
<feature type="transmembrane region" description="Helical" evidence="6">
    <location>
        <begin position="373"/>
        <end position="391"/>
    </location>
</feature>
<evidence type="ECO:0000259" key="7">
    <source>
        <dbReference type="PROSITE" id="PS50850"/>
    </source>
</evidence>
<reference evidence="8 9" key="1">
    <citation type="submission" date="2023-08" db="EMBL/GenBank/DDBJ databases">
        <title>Black Yeasts Isolated from many extreme environments.</title>
        <authorList>
            <person name="Coleine C."/>
            <person name="Stajich J.E."/>
            <person name="Selbmann L."/>
        </authorList>
    </citation>
    <scope>NUCLEOTIDE SEQUENCE [LARGE SCALE GENOMIC DNA]</scope>
    <source>
        <strain evidence="8 9">CCFEE 5792</strain>
    </source>
</reference>
<dbReference type="GeneID" id="89980828"/>
<gene>
    <name evidence="8" type="ORF">LTR84_012686</name>
</gene>
<keyword evidence="9" id="KW-1185">Reference proteome</keyword>
<feature type="transmembrane region" description="Helical" evidence="6">
    <location>
        <begin position="297"/>
        <end position="318"/>
    </location>
</feature>
<sequence length="589" mass="63720">MSPTASPSMDNVTEMTTSEKAQSLDPVDEYEDAEKNYKPKSIKFLSIMIAMYMSFFLVGLVSTPSLTDQPSSNKERSAYKIVIQQDRLIIAAAIPRITDEFDSIQDIGWYGSGYMLTAACFMLISGRVYQLYSTKWTFLASVALFEVGSAICGAAPNSTSFIIGRAIAGLASAGVYSGGTMIILPLVPLRKRPVFTSFFGLVFGVSSVLGPIAGGAFTDHVSWRWCFYINLPIGGVTMLVIFFFLHIEAPKREKLSIFNQIKRLDPIGVFFFIPSIVCLTLALQWAGTTYSWSNPKIIGLLVTFAVLFICFIIVEILTPETAMAPMRVVLNRSMAGSMFFMLLIAGSMMSAIYYLTIWFQAAKSLSATKSGTYTLPLILTFIVIGIVSAVATQKIGYYIPAMFISVILCSTGAGMLSTLSAASSPSAYFGYQVLYGCGIGFGFQTSMLPAQNVLSRADVPLGMALMFFMQQLGGSIFIAVGQTIFSNRLVRDLSGIGGLDATTIVNTGATDLHTSVPENQLPIVIDAYSNALTRVFLLAAGLSAAMILGVLAVEWKKMDGKKKVVEQEVGGQKSVDSDNGKMAEKVAQE</sequence>
<dbReference type="InterPro" id="IPR011701">
    <property type="entry name" value="MFS"/>
</dbReference>
<dbReference type="EMBL" id="JAVRRD010000008">
    <property type="protein sequence ID" value="KAK5056133.1"/>
    <property type="molecule type" value="Genomic_DNA"/>
</dbReference>
<evidence type="ECO:0000256" key="2">
    <source>
        <dbReference type="ARBA" id="ARBA00022692"/>
    </source>
</evidence>
<comment type="subcellular location">
    <subcellularLocation>
        <location evidence="1">Membrane</location>
        <topology evidence="1">Multi-pass membrane protein</topology>
    </subcellularLocation>
</comment>
<dbReference type="InterPro" id="IPR020846">
    <property type="entry name" value="MFS_dom"/>
</dbReference>
<evidence type="ECO:0000256" key="5">
    <source>
        <dbReference type="SAM" id="MobiDB-lite"/>
    </source>
</evidence>
<evidence type="ECO:0000313" key="8">
    <source>
        <dbReference type="EMBL" id="KAK5056133.1"/>
    </source>
</evidence>
<feature type="transmembrane region" description="Helical" evidence="6">
    <location>
        <begin position="339"/>
        <end position="361"/>
    </location>
</feature>
<feature type="transmembrane region" description="Helical" evidence="6">
    <location>
        <begin position="136"/>
        <end position="156"/>
    </location>
</feature>
<keyword evidence="2 6" id="KW-0812">Transmembrane</keyword>
<dbReference type="RefSeq" id="XP_064708103.1">
    <property type="nucleotide sequence ID" value="XM_064856203.1"/>
</dbReference>
<dbReference type="CDD" id="cd17502">
    <property type="entry name" value="MFS_Azr1_MDR_like"/>
    <property type="match status" value="1"/>
</dbReference>
<feature type="transmembrane region" description="Helical" evidence="6">
    <location>
        <begin position="227"/>
        <end position="247"/>
    </location>
</feature>
<dbReference type="FunFam" id="1.20.1250.20:FF:000196">
    <property type="entry name" value="MFS toxin efflux pump (AflT)"/>
    <property type="match status" value="1"/>
</dbReference>
<proteinExistence type="predicted"/>
<evidence type="ECO:0000313" key="9">
    <source>
        <dbReference type="Proteomes" id="UP001358417"/>
    </source>
</evidence>
<dbReference type="GO" id="GO:0022857">
    <property type="term" value="F:transmembrane transporter activity"/>
    <property type="evidence" value="ECO:0007669"/>
    <property type="project" value="InterPro"/>
</dbReference>
<dbReference type="Proteomes" id="UP001358417">
    <property type="component" value="Unassembled WGS sequence"/>
</dbReference>
<comment type="caution">
    <text evidence="8">The sequence shown here is derived from an EMBL/GenBank/DDBJ whole genome shotgun (WGS) entry which is preliminary data.</text>
</comment>
<feature type="transmembrane region" description="Helical" evidence="6">
    <location>
        <begin position="428"/>
        <end position="449"/>
    </location>
</feature>
<dbReference type="InterPro" id="IPR036259">
    <property type="entry name" value="MFS_trans_sf"/>
</dbReference>
<dbReference type="AlphaFoldDB" id="A0AAV9NEN4"/>
<dbReference type="Gene3D" id="1.20.1250.20">
    <property type="entry name" value="MFS general substrate transporter like domains"/>
    <property type="match status" value="2"/>
</dbReference>
<dbReference type="Pfam" id="PF07690">
    <property type="entry name" value="MFS_1"/>
    <property type="match status" value="1"/>
</dbReference>
<feature type="transmembrane region" description="Helical" evidence="6">
    <location>
        <begin position="398"/>
        <end position="422"/>
    </location>
</feature>